<dbReference type="SUPFAM" id="SSF56935">
    <property type="entry name" value="Porins"/>
    <property type="match status" value="1"/>
</dbReference>
<dbReference type="Proteomes" id="UP000198510">
    <property type="component" value="Unassembled WGS sequence"/>
</dbReference>
<reference evidence="1 2" key="1">
    <citation type="submission" date="2016-10" db="EMBL/GenBank/DDBJ databases">
        <authorList>
            <person name="de Groot N.N."/>
        </authorList>
    </citation>
    <scope>NUCLEOTIDE SEQUENCE [LARGE SCALE GENOMIC DNA]</scope>
    <source>
        <strain evidence="1 2">DSM 25186</strain>
    </source>
</reference>
<keyword evidence="2" id="KW-1185">Reference proteome</keyword>
<name>A0A1G9SFD6_9BACT</name>
<evidence type="ECO:0000313" key="1">
    <source>
        <dbReference type="EMBL" id="SDM33495.1"/>
    </source>
</evidence>
<dbReference type="AlphaFoldDB" id="A0A1G9SFD6"/>
<dbReference type="EMBL" id="FNFO01000012">
    <property type="protein sequence ID" value="SDM33495.1"/>
    <property type="molecule type" value="Genomic_DNA"/>
</dbReference>
<gene>
    <name evidence="1" type="ORF">SAMN05421823_112123</name>
</gene>
<dbReference type="OrthoDB" id="1091532at2"/>
<dbReference type="STRING" id="1075417.SAMN05421823_112123"/>
<organism evidence="1 2">
    <name type="scientific">Catalinimonas alkaloidigena</name>
    <dbReference type="NCBI Taxonomy" id="1075417"/>
    <lineage>
        <taxon>Bacteria</taxon>
        <taxon>Pseudomonadati</taxon>
        <taxon>Bacteroidota</taxon>
        <taxon>Cytophagia</taxon>
        <taxon>Cytophagales</taxon>
        <taxon>Catalimonadaceae</taxon>
        <taxon>Catalinimonas</taxon>
    </lineage>
</organism>
<evidence type="ECO:0000313" key="2">
    <source>
        <dbReference type="Proteomes" id="UP000198510"/>
    </source>
</evidence>
<accession>A0A1G9SFD6</accession>
<sequence>MNQMAKKLMRKMDLFVVAGGIAWMLCLPRGLPAQDLATLGQQKPLTLTGGLSVRTVFYQAHGIEARRKPFSYVVSGAPVLSVYGWSIPVSFVFSEQERSFRQPFNQFGMSPTYKWLTFHAGYRNLQFSPYTLAGHTILGGGVEATPGILRFGFVYGRLQRATAVDTTSGSLEPFAYTRRGYALKLGIGKGGRSLDFSLMKGKDDSTSVEHAPLMSYALNQRPVTPAENTVFGVSVRLPFLRTFFWEADGGLSFYTRHLGSSVALDSAETLLPSLLTHTLGRLMHINGTSEFYSAYQTSVGYRGKGFSLRVQYRRVDPGYQSMGAYFFNNDVENLTLAPSFVMLKQRVRFSGSVGVQRDNLQQQKQATSRRVIGAANLSADITEQLGLDINFTNFSTNQRARTILIADSFLLAQTTRNLSITPRYIVTHETTSHALMLSYNRTSLLDQNPRSEADNTLQSSNAFLNYQLTFVQRGLSLSANLNRTQLKRAAGVDGNRGVTLNASQRLADNRLSVGVNASFLRSLQQNQPGKILNQGVRLDWQAHPMHRFNALVNLIGNYPDAPTAESYNRRYTEFRGELGYHFSF</sequence>
<proteinExistence type="predicted"/>
<protein>
    <submittedName>
        <fullName evidence="1">Uncharacterized protein</fullName>
    </submittedName>
</protein>